<keyword evidence="12" id="KW-1185">Reference proteome</keyword>
<dbReference type="GO" id="GO:0006508">
    <property type="term" value="P:proteolysis"/>
    <property type="evidence" value="ECO:0007669"/>
    <property type="project" value="UniProtKB-KW"/>
</dbReference>
<comment type="caution">
    <text evidence="11">The sequence shown here is derived from an EMBL/GenBank/DDBJ whole genome shotgun (WGS) entry which is preliminary data.</text>
</comment>
<dbReference type="SUPFAM" id="SSF50494">
    <property type="entry name" value="Trypsin-like serine proteases"/>
    <property type="match status" value="1"/>
</dbReference>
<dbReference type="Proteomes" id="UP001144280">
    <property type="component" value="Unassembled WGS sequence"/>
</dbReference>
<evidence type="ECO:0000256" key="7">
    <source>
        <dbReference type="ARBA" id="ARBA00023157"/>
    </source>
</evidence>
<dbReference type="InterPro" id="IPR035070">
    <property type="entry name" value="Streptogrisin_prodomain"/>
</dbReference>
<accession>A0ABQ5QNV8</accession>
<evidence type="ECO:0000313" key="12">
    <source>
        <dbReference type="Proteomes" id="UP001144280"/>
    </source>
</evidence>
<dbReference type="PRINTS" id="PR00861">
    <property type="entry name" value="ALYTICPTASE"/>
</dbReference>
<dbReference type="Gene3D" id="2.40.10.10">
    <property type="entry name" value="Trypsin-like serine proteases"/>
    <property type="match status" value="2"/>
</dbReference>
<dbReference type="InterPro" id="IPR018114">
    <property type="entry name" value="TRYPSIN_HIS"/>
</dbReference>
<feature type="domain" description="Peptidase S1A alpha-lytic prodomain" evidence="10">
    <location>
        <begin position="94"/>
        <end position="148"/>
    </location>
</feature>
<evidence type="ECO:0000259" key="9">
    <source>
        <dbReference type="Pfam" id="PF00089"/>
    </source>
</evidence>
<evidence type="ECO:0000256" key="6">
    <source>
        <dbReference type="ARBA" id="ARBA00023145"/>
    </source>
</evidence>
<keyword evidence="4" id="KW-0378">Hydrolase</keyword>
<evidence type="ECO:0000313" key="11">
    <source>
        <dbReference type="EMBL" id="GLH94980.1"/>
    </source>
</evidence>
<keyword evidence="7" id="KW-1015">Disulfide bond</keyword>
<dbReference type="PIRSF" id="PIRSF001134">
    <property type="entry name" value="Streptogrisin"/>
    <property type="match status" value="1"/>
</dbReference>
<dbReference type="PROSITE" id="PS00134">
    <property type="entry name" value="TRYPSIN_HIS"/>
    <property type="match status" value="1"/>
</dbReference>
<dbReference type="InterPro" id="IPR001316">
    <property type="entry name" value="Pept_S1A_streptogrisin"/>
</dbReference>
<feature type="domain" description="Peptidase S1" evidence="9">
    <location>
        <begin position="168"/>
        <end position="344"/>
    </location>
</feature>
<evidence type="ECO:0000256" key="2">
    <source>
        <dbReference type="ARBA" id="ARBA00022670"/>
    </source>
</evidence>
<dbReference type="InterPro" id="IPR001254">
    <property type="entry name" value="Trypsin_dom"/>
</dbReference>
<evidence type="ECO:0000256" key="3">
    <source>
        <dbReference type="ARBA" id="ARBA00022729"/>
    </source>
</evidence>
<evidence type="ECO:0000256" key="5">
    <source>
        <dbReference type="ARBA" id="ARBA00022825"/>
    </source>
</evidence>
<keyword evidence="6" id="KW-0865">Zymogen</keyword>
<dbReference type="PROSITE" id="PS00135">
    <property type="entry name" value="TRYPSIN_SER"/>
    <property type="match status" value="1"/>
</dbReference>
<dbReference type="Pfam" id="PF00089">
    <property type="entry name" value="Trypsin"/>
    <property type="match status" value="1"/>
</dbReference>
<dbReference type="CDD" id="cd21112">
    <property type="entry name" value="alphaLP-like"/>
    <property type="match status" value="1"/>
</dbReference>
<dbReference type="InterPro" id="IPR033116">
    <property type="entry name" value="TRYPSIN_SER"/>
</dbReference>
<dbReference type="Pfam" id="PF02983">
    <property type="entry name" value="Pro_Al_protease"/>
    <property type="match status" value="1"/>
</dbReference>
<evidence type="ECO:0000256" key="8">
    <source>
        <dbReference type="SAM" id="SignalP"/>
    </source>
</evidence>
<feature type="chain" id="PRO_5046338937" evidence="8">
    <location>
        <begin position="34"/>
        <end position="355"/>
    </location>
</feature>
<dbReference type="RefSeq" id="WP_281891829.1">
    <property type="nucleotide sequence ID" value="NZ_BSDI01000001.1"/>
</dbReference>
<comment type="similarity">
    <text evidence="1">Belongs to the peptidase S1 family.</text>
</comment>
<feature type="signal peptide" evidence="8">
    <location>
        <begin position="1"/>
        <end position="33"/>
    </location>
</feature>
<keyword evidence="2 11" id="KW-0645">Protease</keyword>
<dbReference type="InterPro" id="IPR043504">
    <property type="entry name" value="Peptidase_S1_PA_chymotrypsin"/>
</dbReference>
<keyword evidence="5" id="KW-0720">Serine protease</keyword>
<evidence type="ECO:0000259" key="10">
    <source>
        <dbReference type="Pfam" id="PF02983"/>
    </source>
</evidence>
<dbReference type="EMBL" id="BSDI01000001">
    <property type="protein sequence ID" value="GLH94980.1"/>
    <property type="molecule type" value="Genomic_DNA"/>
</dbReference>
<organism evidence="11 12">
    <name type="scientific">Phytohabitans aurantiacus</name>
    <dbReference type="NCBI Taxonomy" id="3016789"/>
    <lineage>
        <taxon>Bacteria</taxon>
        <taxon>Bacillati</taxon>
        <taxon>Actinomycetota</taxon>
        <taxon>Actinomycetes</taxon>
        <taxon>Micromonosporales</taxon>
        <taxon>Micromonosporaceae</taxon>
    </lineage>
</organism>
<keyword evidence="3 8" id="KW-0732">Signal</keyword>
<protein>
    <submittedName>
        <fullName evidence="11">Serine protease</fullName>
    </submittedName>
</protein>
<proteinExistence type="inferred from homology"/>
<gene>
    <name evidence="11" type="ORF">Pa4123_02520</name>
</gene>
<dbReference type="GO" id="GO:0008233">
    <property type="term" value="F:peptidase activity"/>
    <property type="evidence" value="ECO:0007669"/>
    <property type="project" value="UniProtKB-KW"/>
</dbReference>
<sequence length="355" mass="35652">MRSTSFSARRAAVILAAPVLLLGSVLWPSAAQAAPAPLHADGAATATALASKLGAKSAGAYLDASSGRMVVTVTDSAAADQVRAAGAVAKTVKYSATQLDAVTAKIEKAAAIPGTARSTDLTTNQVVVTVDSTVTGARLDTVKAAVAAAGDAARLEHTAGQFSLRIAGGQAIYSSSSRCSLGFNVRTATAYYFVTAGHCTNGGATWYTNSSRSTVIGARVVSSFPGNDYGIVRFDNASVPHPSQVYLYGAGNRTITSVGNAFSGQSVQRSGSTTGVRGGTVTAVNASVTYPQGTVSGLIRTNVCAEPGDSGGSLFSGSVALGMTSGGSGNCSSGGTTFFQPLNEVFSTYTNLTLA</sequence>
<dbReference type="InterPro" id="IPR004236">
    <property type="entry name" value="Pept_S1_alpha_lytic"/>
</dbReference>
<dbReference type="InterPro" id="IPR009003">
    <property type="entry name" value="Peptidase_S1_PA"/>
</dbReference>
<name>A0ABQ5QNV8_9ACTN</name>
<evidence type="ECO:0000256" key="4">
    <source>
        <dbReference type="ARBA" id="ARBA00022801"/>
    </source>
</evidence>
<reference evidence="11" key="1">
    <citation type="submission" date="2022-12" db="EMBL/GenBank/DDBJ databases">
        <title>New Phytohabitans aurantiacus sp. RD004123 nov., an actinomycete isolated from soil.</title>
        <authorList>
            <person name="Triningsih D.W."/>
            <person name="Harunari E."/>
            <person name="Igarashi Y."/>
        </authorList>
    </citation>
    <scope>NUCLEOTIDE SEQUENCE</scope>
    <source>
        <strain evidence="11">RD004123</strain>
    </source>
</reference>
<dbReference type="Gene3D" id="3.30.300.50">
    <property type="match status" value="1"/>
</dbReference>
<evidence type="ECO:0000256" key="1">
    <source>
        <dbReference type="ARBA" id="ARBA00007664"/>
    </source>
</evidence>